<dbReference type="GO" id="GO:0016020">
    <property type="term" value="C:membrane"/>
    <property type="evidence" value="ECO:0007669"/>
    <property type="project" value="UniProtKB-SubCell"/>
</dbReference>
<evidence type="ECO:0000256" key="6">
    <source>
        <dbReference type="ARBA" id="ARBA00022989"/>
    </source>
</evidence>
<dbReference type="AlphaFoldDB" id="A0A9X0BZR2"/>
<evidence type="ECO:0000256" key="8">
    <source>
        <dbReference type="PROSITE-ProRule" id="PRU00175"/>
    </source>
</evidence>
<comment type="caution">
    <text evidence="10">The sequence shown here is derived from an EMBL/GenBank/DDBJ whole genome shotgun (WGS) entry which is preliminary data.</text>
</comment>
<dbReference type="Pfam" id="PF13639">
    <property type="entry name" value="zf-RING_2"/>
    <property type="match status" value="1"/>
</dbReference>
<keyword evidence="4 8" id="KW-0863">Zinc-finger</keyword>
<keyword evidence="6" id="KW-1133">Transmembrane helix</keyword>
<comment type="subcellular location">
    <subcellularLocation>
        <location evidence="1">Membrane</location>
    </subcellularLocation>
</comment>
<dbReference type="PANTHER" id="PTHR46539">
    <property type="entry name" value="E3 UBIQUITIN-PROTEIN LIGASE ATL42"/>
    <property type="match status" value="1"/>
</dbReference>
<keyword evidence="5" id="KW-0862">Zinc</keyword>
<proteinExistence type="predicted"/>
<dbReference type="GeneID" id="81622876"/>
<gene>
    <name evidence="10" type="ORF">N7539_003024</name>
</gene>
<evidence type="ECO:0000256" key="7">
    <source>
        <dbReference type="ARBA" id="ARBA00023136"/>
    </source>
</evidence>
<evidence type="ECO:0000313" key="10">
    <source>
        <dbReference type="EMBL" id="KAJ5491457.1"/>
    </source>
</evidence>
<keyword evidence="2" id="KW-0812">Transmembrane</keyword>
<dbReference type="InterPro" id="IPR001841">
    <property type="entry name" value="Znf_RING"/>
</dbReference>
<name>A0A9X0BZR2_9EURO</name>
<dbReference type="SUPFAM" id="SSF57850">
    <property type="entry name" value="RING/U-box"/>
    <property type="match status" value="1"/>
</dbReference>
<keyword evidence="7" id="KW-0472">Membrane</keyword>
<dbReference type="SMART" id="SM00184">
    <property type="entry name" value="RING"/>
    <property type="match status" value="1"/>
</dbReference>
<evidence type="ECO:0000313" key="11">
    <source>
        <dbReference type="Proteomes" id="UP001148312"/>
    </source>
</evidence>
<dbReference type="EMBL" id="JAPWDQ010000003">
    <property type="protein sequence ID" value="KAJ5491457.1"/>
    <property type="molecule type" value="Genomic_DNA"/>
</dbReference>
<evidence type="ECO:0000256" key="2">
    <source>
        <dbReference type="ARBA" id="ARBA00022692"/>
    </source>
</evidence>
<protein>
    <recommendedName>
        <fullName evidence="9">RING-type domain-containing protein</fullName>
    </recommendedName>
</protein>
<evidence type="ECO:0000256" key="4">
    <source>
        <dbReference type="ARBA" id="ARBA00022771"/>
    </source>
</evidence>
<evidence type="ECO:0000256" key="3">
    <source>
        <dbReference type="ARBA" id="ARBA00022723"/>
    </source>
</evidence>
<evidence type="ECO:0000256" key="5">
    <source>
        <dbReference type="ARBA" id="ARBA00022833"/>
    </source>
</evidence>
<reference evidence="10" key="2">
    <citation type="journal article" date="2023" name="IMA Fungus">
        <title>Comparative genomic study of the Penicillium genus elucidates a diverse pangenome and 15 lateral gene transfer events.</title>
        <authorList>
            <person name="Petersen C."/>
            <person name="Sorensen T."/>
            <person name="Nielsen M.R."/>
            <person name="Sondergaard T.E."/>
            <person name="Sorensen J.L."/>
            <person name="Fitzpatrick D.A."/>
            <person name="Frisvad J.C."/>
            <person name="Nielsen K.L."/>
        </authorList>
    </citation>
    <scope>NUCLEOTIDE SEQUENCE</scope>
    <source>
        <strain evidence="10">IBT 30728</strain>
    </source>
</reference>
<evidence type="ECO:0000259" key="9">
    <source>
        <dbReference type="PROSITE" id="PS50089"/>
    </source>
</evidence>
<dbReference type="GO" id="GO:0008270">
    <property type="term" value="F:zinc ion binding"/>
    <property type="evidence" value="ECO:0007669"/>
    <property type="project" value="UniProtKB-KW"/>
</dbReference>
<dbReference type="RefSeq" id="XP_056792586.1">
    <property type="nucleotide sequence ID" value="XM_056932627.1"/>
</dbReference>
<feature type="domain" description="RING-type" evidence="9">
    <location>
        <begin position="35"/>
        <end position="77"/>
    </location>
</feature>
<keyword evidence="11" id="KW-1185">Reference proteome</keyword>
<dbReference type="InterPro" id="IPR013083">
    <property type="entry name" value="Znf_RING/FYVE/PHD"/>
</dbReference>
<dbReference type="Gene3D" id="3.30.40.10">
    <property type="entry name" value="Zinc/RING finger domain, C3HC4 (zinc finger)"/>
    <property type="match status" value="1"/>
</dbReference>
<evidence type="ECO:0000256" key="1">
    <source>
        <dbReference type="ARBA" id="ARBA00004370"/>
    </source>
</evidence>
<keyword evidence="3" id="KW-0479">Metal-binding</keyword>
<dbReference type="PANTHER" id="PTHR46539:SF1">
    <property type="entry name" value="E3 UBIQUITIN-PROTEIN LIGASE ATL42"/>
    <property type="match status" value="1"/>
</dbReference>
<sequence length="126" mass="14629">MQKTDVAHGPLSAKDMKAIHMPCYLGCEYLNIDTCDLCLDDMAASSMFRQLPCGHIFHTPCVDLWLTTGDASCPLCRQTFYHLRNMKPSRMSVHHIERADQREHEHEHVSSENKFLRRIRRGLFAR</sequence>
<accession>A0A9X0BZR2</accession>
<reference evidence="10" key="1">
    <citation type="submission" date="2022-12" db="EMBL/GenBank/DDBJ databases">
        <authorList>
            <person name="Petersen C."/>
        </authorList>
    </citation>
    <scope>NUCLEOTIDE SEQUENCE</scope>
    <source>
        <strain evidence="10">IBT 30728</strain>
    </source>
</reference>
<organism evidence="10 11">
    <name type="scientific">Penicillium diatomitis</name>
    <dbReference type="NCBI Taxonomy" id="2819901"/>
    <lineage>
        <taxon>Eukaryota</taxon>
        <taxon>Fungi</taxon>
        <taxon>Dikarya</taxon>
        <taxon>Ascomycota</taxon>
        <taxon>Pezizomycotina</taxon>
        <taxon>Eurotiomycetes</taxon>
        <taxon>Eurotiomycetidae</taxon>
        <taxon>Eurotiales</taxon>
        <taxon>Aspergillaceae</taxon>
        <taxon>Penicillium</taxon>
    </lineage>
</organism>
<dbReference type="PROSITE" id="PS50089">
    <property type="entry name" value="ZF_RING_2"/>
    <property type="match status" value="1"/>
</dbReference>
<dbReference type="Proteomes" id="UP001148312">
    <property type="component" value="Unassembled WGS sequence"/>
</dbReference>